<name>W8AJJ1_CERCA</name>
<organism evidence="2">
    <name type="scientific">Ceratitis capitata</name>
    <name type="common">Mediterranean fruit fly</name>
    <name type="synonym">Tephritis capitata</name>
    <dbReference type="NCBI Taxonomy" id="7213"/>
    <lineage>
        <taxon>Eukaryota</taxon>
        <taxon>Metazoa</taxon>
        <taxon>Ecdysozoa</taxon>
        <taxon>Arthropoda</taxon>
        <taxon>Hexapoda</taxon>
        <taxon>Insecta</taxon>
        <taxon>Pterygota</taxon>
        <taxon>Neoptera</taxon>
        <taxon>Endopterygota</taxon>
        <taxon>Diptera</taxon>
        <taxon>Brachycera</taxon>
        <taxon>Muscomorpha</taxon>
        <taxon>Tephritoidea</taxon>
        <taxon>Tephritidae</taxon>
        <taxon>Ceratitis</taxon>
        <taxon>Ceratitis</taxon>
    </lineage>
</organism>
<feature type="compositionally biased region" description="Polar residues" evidence="1">
    <location>
        <begin position="57"/>
        <end position="79"/>
    </location>
</feature>
<evidence type="ECO:0000313" key="2">
    <source>
        <dbReference type="EMBL" id="JAB84838.1"/>
    </source>
</evidence>
<evidence type="ECO:0000256" key="1">
    <source>
        <dbReference type="SAM" id="MobiDB-lite"/>
    </source>
</evidence>
<reference evidence="2" key="1">
    <citation type="submission" date="2013-07" db="EMBL/GenBank/DDBJ databases">
        <authorList>
            <person name="Geib S."/>
        </authorList>
    </citation>
    <scope>NUCLEOTIDE SEQUENCE</scope>
</reference>
<protein>
    <submittedName>
        <fullName evidence="2">Uncharacterized protein</fullName>
    </submittedName>
</protein>
<sequence>MYINVQQQQHVSTHVYMSMYECMHLNEIERTHTKVKGISQTELVRTHEITIRIVSLNKPTSDQTTNSPSVRQLHSTTNRSPDRLTKRFSTLVYCLNAIATGARRSSSSQSDKPMVVVVESWNKGS</sequence>
<feature type="region of interest" description="Disordered" evidence="1">
    <location>
        <begin position="57"/>
        <end position="82"/>
    </location>
</feature>
<dbReference type="AlphaFoldDB" id="W8AJJ1"/>
<reference evidence="2" key="2">
    <citation type="journal article" date="2014" name="BMC Genomics">
        <title>A genomic perspective to assessing quality of mass-reared SIT flies used in Mediterranean fruit fly (Ceratitis capitata) eradication in California.</title>
        <authorList>
            <person name="Calla B."/>
            <person name="Hall B."/>
            <person name="Hou S."/>
            <person name="Geib S.M."/>
        </authorList>
    </citation>
    <scope>NUCLEOTIDE SEQUENCE</scope>
</reference>
<accession>W8AJJ1</accession>
<dbReference type="EMBL" id="GAMC01021717">
    <property type="protein sequence ID" value="JAB84838.1"/>
    <property type="molecule type" value="mRNA"/>
</dbReference>
<proteinExistence type="evidence at transcript level"/>